<accession>A0A0R1R8L5</accession>
<reference evidence="11 12" key="1">
    <citation type="journal article" date="2015" name="Genome Announc.">
        <title>Expanding the biotechnology potential of lactobacilli through comparative genomics of 213 strains and associated genera.</title>
        <authorList>
            <person name="Sun Z."/>
            <person name="Harris H.M."/>
            <person name="McCann A."/>
            <person name="Guo C."/>
            <person name="Argimon S."/>
            <person name="Zhang W."/>
            <person name="Yang X."/>
            <person name="Jeffery I.B."/>
            <person name="Cooney J.C."/>
            <person name="Kagawa T.F."/>
            <person name="Liu W."/>
            <person name="Song Y."/>
            <person name="Salvetti E."/>
            <person name="Wrobel A."/>
            <person name="Rasinkangas P."/>
            <person name="Parkhill J."/>
            <person name="Rea M.C."/>
            <person name="O'Sullivan O."/>
            <person name="Ritari J."/>
            <person name="Douillard F.P."/>
            <person name="Paul Ross R."/>
            <person name="Yang R."/>
            <person name="Briner A.E."/>
            <person name="Felis G.E."/>
            <person name="de Vos W.M."/>
            <person name="Barrangou R."/>
            <person name="Klaenhammer T.R."/>
            <person name="Caufield P.W."/>
            <person name="Cui Y."/>
            <person name="Zhang H."/>
            <person name="O'Toole P.W."/>
        </authorList>
    </citation>
    <scope>NUCLEOTIDE SEQUENCE [LARGE SCALE GENOMIC DNA]</scope>
    <source>
        <strain evidence="11 12">DSM 15814</strain>
    </source>
</reference>
<evidence type="ECO:0000256" key="5">
    <source>
        <dbReference type="ARBA" id="ARBA00022827"/>
    </source>
</evidence>
<evidence type="ECO:0000256" key="2">
    <source>
        <dbReference type="ARBA" id="ARBA00022630"/>
    </source>
</evidence>
<dbReference type="InterPro" id="IPR008333">
    <property type="entry name" value="Cbr1-like_FAD-bd_dom"/>
</dbReference>
<feature type="domain" description="FAD-binding FR-type" evidence="10">
    <location>
        <begin position="47"/>
        <end position="156"/>
    </location>
</feature>
<dbReference type="Pfam" id="PF00175">
    <property type="entry name" value="NAD_binding_1"/>
    <property type="match status" value="1"/>
</dbReference>
<dbReference type="GO" id="GO:0046872">
    <property type="term" value="F:metal ion binding"/>
    <property type="evidence" value="ECO:0007669"/>
    <property type="project" value="UniProtKB-KW"/>
</dbReference>
<dbReference type="eggNOG" id="COG1018">
    <property type="taxonomic scope" value="Bacteria"/>
</dbReference>
<dbReference type="Gene3D" id="3.10.20.30">
    <property type="match status" value="1"/>
</dbReference>
<keyword evidence="3" id="KW-0001">2Fe-2S</keyword>
<name>A0A0R1R8L5_9LACO</name>
<dbReference type="SUPFAM" id="SSF63380">
    <property type="entry name" value="Riboflavin synthase domain-like"/>
    <property type="match status" value="1"/>
</dbReference>
<dbReference type="GO" id="GO:0051537">
    <property type="term" value="F:2 iron, 2 sulfur cluster binding"/>
    <property type="evidence" value="ECO:0007669"/>
    <property type="project" value="UniProtKB-KW"/>
</dbReference>
<dbReference type="PATRIC" id="fig|1114972.6.peg.1424"/>
<dbReference type="InterPro" id="IPR012675">
    <property type="entry name" value="Beta-grasp_dom_sf"/>
</dbReference>
<proteinExistence type="predicted"/>
<dbReference type="InterPro" id="IPR006058">
    <property type="entry name" value="2Fe2S_fd_BS"/>
</dbReference>
<dbReference type="InterPro" id="IPR017938">
    <property type="entry name" value="Riboflavin_synthase-like_b-brl"/>
</dbReference>
<comment type="caution">
    <text evidence="11">The sequence shown here is derived from an EMBL/GenBank/DDBJ whole genome shotgun (WGS) entry which is preliminary data.</text>
</comment>
<evidence type="ECO:0000256" key="8">
    <source>
        <dbReference type="ARBA" id="ARBA00023014"/>
    </source>
</evidence>
<dbReference type="Gene3D" id="3.40.50.80">
    <property type="entry name" value="Nucleotide-binding domain of ferredoxin-NADP reductase (FNR) module"/>
    <property type="match status" value="1"/>
</dbReference>
<dbReference type="AlphaFoldDB" id="A0A0R1R8L5"/>
<dbReference type="SUPFAM" id="SSF52343">
    <property type="entry name" value="Ferredoxin reductase-like, C-terminal NADP-linked domain"/>
    <property type="match status" value="1"/>
</dbReference>
<dbReference type="SUPFAM" id="SSF54292">
    <property type="entry name" value="2Fe-2S ferredoxin-like"/>
    <property type="match status" value="1"/>
</dbReference>
<dbReference type="Proteomes" id="UP000051999">
    <property type="component" value="Unassembled WGS sequence"/>
</dbReference>
<dbReference type="PROSITE" id="PS51384">
    <property type="entry name" value="FAD_FR"/>
    <property type="match status" value="1"/>
</dbReference>
<evidence type="ECO:0000256" key="4">
    <source>
        <dbReference type="ARBA" id="ARBA00022723"/>
    </source>
</evidence>
<evidence type="ECO:0000259" key="9">
    <source>
        <dbReference type="PROSITE" id="PS51085"/>
    </source>
</evidence>
<keyword evidence="4" id="KW-0479">Metal-binding</keyword>
<keyword evidence="12" id="KW-1185">Reference proteome</keyword>
<dbReference type="Pfam" id="PF00111">
    <property type="entry name" value="Fer2"/>
    <property type="match status" value="1"/>
</dbReference>
<dbReference type="InterPro" id="IPR050415">
    <property type="entry name" value="MRET"/>
</dbReference>
<sequence>MSDLTLQQDLQGLKSLKNERNAAIDAASTRPLPKTFPVNELASKLHPESQFLKIKQVIEHSADERSFVLEPDTEKGTQHLAYFRAGQYISFRLKIGNSYVTRPYAIRSAPADALKDQYIITIKRVKNGFVTSFIFDNWAVGTPIEASAPAGNLYFEPLRDQKNIVGLAGGSGITPFYSLASAIADGTEHVNLTILYGSRQHDHILLAPEFSKILSKTNDVKLINVLSDDDIDGFEHGFITAELIQKYAPKTPYSIFICGPEAMYEFMDKEVKKLNLPAGRIRHELSGNYGSPYHETDYPADSRDKVYQLTVKTRDHEQIISAQSNESILVAMERAGITAPSLCRSGECGVCRSRLISGKVFSPEIIDGRRVADSEYGYIHTCASFPISDVAIEVPVHDLADQFG</sequence>
<evidence type="ECO:0000256" key="6">
    <source>
        <dbReference type="ARBA" id="ARBA00023002"/>
    </source>
</evidence>
<evidence type="ECO:0000259" key="10">
    <source>
        <dbReference type="PROSITE" id="PS51384"/>
    </source>
</evidence>
<dbReference type="Pfam" id="PF00970">
    <property type="entry name" value="FAD_binding_6"/>
    <property type="match status" value="1"/>
</dbReference>
<keyword evidence="5" id="KW-0274">FAD</keyword>
<protein>
    <submittedName>
        <fullName evidence="11">Oxidoreductase</fullName>
    </submittedName>
</protein>
<evidence type="ECO:0000256" key="7">
    <source>
        <dbReference type="ARBA" id="ARBA00023004"/>
    </source>
</evidence>
<gene>
    <name evidence="11" type="ORF">FD35_GL001404</name>
</gene>
<dbReference type="PROSITE" id="PS00197">
    <property type="entry name" value="2FE2S_FER_1"/>
    <property type="match status" value="1"/>
</dbReference>
<dbReference type="GO" id="GO:0016491">
    <property type="term" value="F:oxidoreductase activity"/>
    <property type="evidence" value="ECO:0007669"/>
    <property type="project" value="UniProtKB-KW"/>
</dbReference>
<keyword evidence="8" id="KW-0411">Iron-sulfur</keyword>
<keyword evidence="6" id="KW-0560">Oxidoreductase</keyword>
<dbReference type="InterPro" id="IPR039261">
    <property type="entry name" value="FNR_nucleotide-bd"/>
</dbReference>
<keyword evidence="7" id="KW-0408">Iron</keyword>
<dbReference type="STRING" id="1114972.FD35_GL001404"/>
<keyword evidence="2" id="KW-0285">Flavoprotein</keyword>
<evidence type="ECO:0000313" key="12">
    <source>
        <dbReference type="Proteomes" id="UP000051999"/>
    </source>
</evidence>
<evidence type="ECO:0000256" key="1">
    <source>
        <dbReference type="ARBA" id="ARBA00001974"/>
    </source>
</evidence>
<dbReference type="PROSITE" id="PS51085">
    <property type="entry name" value="2FE2S_FER_2"/>
    <property type="match status" value="1"/>
</dbReference>
<dbReference type="InterPro" id="IPR001041">
    <property type="entry name" value="2Fe-2S_ferredoxin-type"/>
</dbReference>
<dbReference type="PANTHER" id="PTHR47354">
    <property type="entry name" value="NADH OXIDOREDUCTASE HCR"/>
    <property type="match status" value="1"/>
</dbReference>
<evidence type="ECO:0000256" key="3">
    <source>
        <dbReference type="ARBA" id="ARBA00022714"/>
    </source>
</evidence>
<dbReference type="EMBL" id="AZFF01000024">
    <property type="protein sequence ID" value="KRL53100.1"/>
    <property type="molecule type" value="Genomic_DNA"/>
</dbReference>
<dbReference type="PRINTS" id="PR00410">
    <property type="entry name" value="PHEHYDRXLASE"/>
</dbReference>
<dbReference type="InterPro" id="IPR017927">
    <property type="entry name" value="FAD-bd_FR_type"/>
</dbReference>
<dbReference type="InterPro" id="IPR036010">
    <property type="entry name" value="2Fe-2S_ferredoxin-like_sf"/>
</dbReference>
<dbReference type="InterPro" id="IPR001433">
    <property type="entry name" value="OxRdtase_FAD/NAD-bd"/>
</dbReference>
<dbReference type="Gene3D" id="2.40.30.10">
    <property type="entry name" value="Translation factors"/>
    <property type="match status" value="1"/>
</dbReference>
<comment type="cofactor">
    <cofactor evidence="1">
        <name>FAD</name>
        <dbReference type="ChEBI" id="CHEBI:57692"/>
    </cofactor>
</comment>
<dbReference type="CDD" id="cd00207">
    <property type="entry name" value="fer2"/>
    <property type="match status" value="1"/>
</dbReference>
<dbReference type="GO" id="GO:0050660">
    <property type="term" value="F:flavin adenine dinucleotide binding"/>
    <property type="evidence" value="ECO:0007669"/>
    <property type="project" value="TreeGrafter"/>
</dbReference>
<dbReference type="PANTHER" id="PTHR47354:SF8">
    <property type="entry name" value="1,2-PHENYLACETYL-COA EPOXIDASE, SUBUNIT E"/>
    <property type="match status" value="1"/>
</dbReference>
<feature type="domain" description="2Fe-2S ferredoxin-type" evidence="9">
    <location>
        <begin position="307"/>
        <end position="398"/>
    </location>
</feature>
<dbReference type="OrthoDB" id="573132at2"/>
<evidence type="ECO:0000313" key="11">
    <source>
        <dbReference type="EMBL" id="KRL53100.1"/>
    </source>
</evidence>
<organism evidence="11 12">
    <name type="scientific">Furfurilactobacillus rossiae DSM 15814</name>
    <dbReference type="NCBI Taxonomy" id="1114972"/>
    <lineage>
        <taxon>Bacteria</taxon>
        <taxon>Bacillati</taxon>
        <taxon>Bacillota</taxon>
        <taxon>Bacilli</taxon>
        <taxon>Lactobacillales</taxon>
        <taxon>Lactobacillaceae</taxon>
        <taxon>Furfurilactobacillus</taxon>
    </lineage>
</organism>
<dbReference type="RefSeq" id="WP_017260624.1">
    <property type="nucleotide sequence ID" value="NZ_AUAW01000026.1"/>
</dbReference>